<comment type="caution">
    <text evidence="2">The sequence shown here is derived from an EMBL/GenBank/DDBJ whole genome shotgun (WGS) entry which is preliminary data.</text>
</comment>
<organism evidence="2 3">
    <name type="scientific">Neorhizobium alkalisoli</name>
    <dbReference type="NCBI Taxonomy" id="528178"/>
    <lineage>
        <taxon>Bacteria</taxon>
        <taxon>Pseudomonadati</taxon>
        <taxon>Pseudomonadota</taxon>
        <taxon>Alphaproteobacteria</taxon>
        <taxon>Hyphomicrobiales</taxon>
        <taxon>Rhizobiaceae</taxon>
        <taxon>Rhizobium/Agrobacterium group</taxon>
        <taxon>Neorhizobium</taxon>
    </lineage>
</organism>
<dbReference type="Gene3D" id="3.40.50.1820">
    <property type="entry name" value="alpha/beta hydrolase"/>
    <property type="match status" value="1"/>
</dbReference>
<evidence type="ECO:0000259" key="1">
    <source>
        <dbReference type="Pfam" id="PF20408"/>
    </source>
</evidence>
<dbReference type="PANTHER" id="PTHR13136:SF11">
    <property type="entry name" value="TESTIS-EXPRESSED PROTEIN 30"/>
    <property type="match status" value="1"/>
</dbReference>
<dbReference type="InterPro" id="IPR046879">
    <property type="entry name" value="KANL3/Tex30_Abhydrolase"/>
</dbReference>
<gene>
    <name evidence="2" type="ORF">FHW37_11781</name>
</gene>
<dbReference type="Proteomes" id="UP000320653">
    <property type="component" value="Unassembled WGS sequence"/>
</dbReference>
<dbReference type="SUPFAM" id="SSF53474">
    <property type="entry name" value="alpha/beta-Hydrolases"/>
    <property type="match status" value="1"/>
</dbReference>
<keyword evidence="3" id="KW-1185">Reference proteome</keyword>
<dbReference type="AlphaFoldDB" id="A0A561Q0V7"/>
<dbReference type="EMBL" id="VIWP01000017">
    <property type="protein sequence ID" value="TWF43993.1"/>
    <property type="molecule type" value="Genomic_DNA"/>
</dbReference>
<dbReference type="RefSeq" id="WP_145643527.1">
    <property type="nucleotide sequence ID" value="NZ_VIWP01000017.1"/>
</dbReference>
<dbReference type="PANTHER" id="PTHR13136">
    <property type="entry name" value="TESTIS DEVELOPMENT PROTEIN PRTD"/>
    <property type="match status" value="1"/>
</dbReference>
<dbReference type="Pfam" id="PF20408">
    <property type="entry name" value="Abhydrolase_11"/>
    <property type="match status" value="1"/>
</dbReference>
<protein>
    <recommendedName>
        <fullName evidence="1">KANL3/Tex30 alpha/beta hydrolase-like domain-containing protein</fullName>
    </recommendedName>
</protein>
<sequence>MSHAYLSDGPADAIITIVLAHGAGGPMDTPWMEEMSAKLVHHGLRVVRFEFDYMRQRRSGGKRAPPPRADRLTLEYLAFMDELAPIGSVIIGGKSMGGRVASMIADELFGAGRISGLLCLGYPFHPIGKPEQLRTTHLSDMTTSTLICQGTRDAFGSQEEAARYELSKEIELFWLEDGDHDFKPRKGVSGQTADQHLSSVALRVAMWSKKLSQAAP</sequence>
<accession>A0A561Q0V7</accession>
<dbReference type="OrthoDB" id="652634at2"/>
<dbReference type="InterPro" id="IPR029058">
    <property type="entry name" value="AB_hydrolase_fold"/>
</dbReference>
<proteinExistence type="predicted"/>
<dbReference type="InterPro" id="IPR026555">
    <property type="entry name" value="NSL3/Tex30"/>
</dbReference>
<feature type="domain" description="KANL3/Tex30 alpha/beta hydrolase-like" evidence="1">
    <location>
        <begin position="16"/>
        <end position="207"/>
    </location>
</feature>
<reference evidence="2 3" key="1">
    <citation type="submission" date="2019-06" db="EMBL/GenBank/DDBJ databases">
        <title>Sorghum-associated microbial communities from plants grown in Nebraska, USA.</title>
        <authorList>
            <person name="Schachtman D."/>
        </authorList>
    </citation>
    <scope>NUCLEOTIDE SEQUENCE [LARGE SCALE GENOMIC DNA]</scope>
    <source>
        <strain evidence="2 3">1225</strain>
    </source>
</reference>
<name>A0A561Q0V7_9HYPH</name>
<evidence type="ECO:0000313" key="2">
    <source>
        <dbReference type="EMBL" id="TWF43993.1"/>
    </source>
</evidence>
<evidence type="ECO:0000313" key="3">
    <source>
        <dbReference type="Proteomes" id="UP000320653"/>
    </source>
</evidence>